<dbReference type="CDD" id="cd01050">
    <property type="entry name" value="Acyl_ACP_Desat"/>
    <property type="match status" value="1"/>
</dbReference>
<feature type="binding site" evidence="11">
    <location>
        <position position="193"/>
    </location>
    <ligand>
        <name>Fe cation</name>
        <dbReference type="ChEBI" id="CHEBI:24875"/>
        <label>2</label>
    </ligand>
</feature>
<organism evidence="12 13">
    <name type="scientific">Vallicoccus soli</name>
    <dbReference type="NCBI Taxonomy" id="2339232"/>
    <lineage>
        <taxon>Bacteria</taxon>
        <taxon>Bacillati</taxon>
        <taxon>Actinomycetota</taxon>
        <taxon>Actinomycetes</taxon>
        <taxon>Motilibacterales</taxon>
        <taxon>Vallicoccaceae</taxon>
        <taxon>Vallicoccus</taxon>
    </lineage>
</organism>
<feature type="binding site" evidence="11">
    <location>
        <position position="107"/>
    </location>
    <ligand>
        <name>Fe cation</name>
        <dbReference type="ChEBI" id="CHEBI:24875"/>
        <label>1</label>
    </ligand>
</feature>
<evidence type="ECO:0000256" key="7">
    <source>
        <dbReference type="ARBA" id="ARBA00023002"/>
    </source>
</evidence>
<proteinExistence type="inferred from homology"/>
<feature type="binding site" evidence="11">
    <location>
        <position position="190"/>
    </location>
    <ligand>
        <name>Fe cation</name>
        <dbReference type="ChEBI" id="CHEBI:24875"/>
        <label>1</label>
    </ligand>
</feature>
<keyword evidence="10" id="KW-0275">Fatty acid biosynthesis</keyword>
<dbReference type="GO" id="GO:0046872">
    <property type="term" value="F:metal ion binding"/>
    <property type="evidence" value="ECO:0007669"/>
    <property type="project" value="UniProtKB-KW"/>
</dbReference>
<dbReference type="Pfam" id="PF03405">
    <property type="entry name" value="FA_desaturase_2"/>
    <property type="match status" value="1"/>
</dbReference>
<evidence type="ECO:0000256" key="4">
    <source>
        <dbReference type="ARBA" id="ARBA00022516"/>
    </source>
</evidence>
<sequence>MAGWTQTQLLHELEPVVEVELERHLKVAKEWMPHEYIPWTEGRNFDGVLDGMPWDVTQSKLSETARTALVVNLLTEDNLPSYHREIYESFGADGAWGTWVGRWTAEEGRHGMAIRDYLLTTRAVDPVALERERMVHMTQGFESSFDVDMLHTVAYVSFQELATRISHRNTGKFSADPFCDQLLARIAVDENLHMVFYRNLMEKALELAPDETMKAIWDVVSDFQMPGSTIEGFTRRSVQIAMAGIYDLRIHHDEVLMPVLRKWKVFEREGLSGEGEKARQQLAEFMQGLDRNAQRFEDKRAAYRARQAARGQG</sequence>
<feature type="binding site" evidence="11">
    <location>
        <position position="190"/>
    </location>
    <ligand>
        <name>Fe cation</name>
        <dbReference type="ChEBI" id="CHEBI:24875"/>
        <label>2</label>
    </ligand>
</feature>
<evidence type="ECO:0000313" key="13">
    <source>
        <dbReference type="Proteomes" id="UP000265614"/>
    </source>
</evidence>
<dbReference type="GO" id="GO:0006633">
    <property type="term" value="P:fatty acid biosynthetic process"/>
    <property type="evidence" value="ECO:0007669"/>
    <property type="project" value="UniProtKB-KW"/>
</dbReference>
<dbReference type="Proteomes" id="UP000265614">
    <property type="component" value="Unassembled WGS sequence"/>
</dbReference>
<comment type="subunit">
    <text evidence="3">Homodimer.</text>
</comment>
<keyword evidence="7" id="KW-0560">Oxidoreductase</keyword>
<dbReference type="InterPro" id="IPR012348">
    <property type="entry name" value="RNR-like"/>
</dbReference>
<dbReference type="EMBL" id="QZEZ01000003">
    <property type="protein sequence ID" value="RJK96346.1"/>
    <property type="molecule type" value="Genomic_DNA"/>
</dbReference>
<comment type="similarity">
    <text evidence="2">Belongs to the fatty acid desaturase type 2 family.</text>
</comment>
<accession>A0A3A3Z3Z5</accession>
<evidence type="ECO:0000256" key="6">
    <source>
        <dbReference type="ARBA" id="ARBA00022832"/>
    </source>
</evidence>
<dbReference type="OrthoDB" id="9772881at2"/>
<dbReference type="GO" id="GO:0045300">
    <property type="term" value="F:stearoyl-[ACP] desaturase activity"/>
    <property type="evidence" value="ECO:0007669"/>
    <property type="project" value="InterPro"/>
</dbReference>
<evidence type="ECO:0000256" key="3">
    <source>
        <dbReference type="ARBA" id="ARBA00011738"/>
    </source>
</evidence>
<reference evidence="12 13" key="1">
    <citation type="submission" date="2018-09" db="EMBL/GenBank/DDBJ databases">
        <title>YIM 75000 draft genome.</title>
        <authorList>
            <person name="Tang S."/>
            <person name="Feng Y."/>
        </authorList>
    </citation>
    <scope>NUCLEOTIDE SEQUENCE [LARGE SCALE GENOMIC DNA]</scope>
    <source>
        <strain evidence="12 13">YIM 75000</strain>
    </source>
</reference>
<keyword evidence="5 11" id="KW-0479">Metal-binding</keyword>
<keyword evidence="4" id="KW-0444">Lipid biosynthesis</keyword>
<evidence type="ECO:0000256" key="11">
    <source>
        <dbReference type="PIRSR" id="PIRSR000346-1"/>
    </source>
</evidence>
<dbReference type="GO" id="GO:0005829">
    <property type="term" value="C:cytosol"/>
    <property type="evidence" value="ECO:0007669"/>
    <property type="project" value="TreeGrafter"/>
</dbReference>
<evidence type="ECO:0000256" key="10">
    <source>
        <dbReference type="ARBA" id="ARBA00023160"/>
    </source>
</evidence>
<feature type="binding site" evidence="11">
    <location>
        <position position="160"/>
    </location>
    <ligand>
        <name>Fe cation</name>
        <dbReference type="ChEBI" id="CHEBI:24875"/>
        <label>2</label>
    </ligand>
</feature>
<dbReference type="InterPro" id="IPR005067">
    <property type="entry name" value="Fatty_acid_desaturase-2"/>
</dbReference>
<dbReference type="InterPro" id="IPR009078">
    <property type="entry name" value="Ferritin-like_SF"/>
</dbReference>
<evidence type="ECO:0000256" key="8">
    <source>
        <dbReference type="ARBA" id="ARBA00023004"/>
    </source>
</evidence>
<dbReference type="SUPFAM" id="SSF47240">
    <property type="entry name" value="Ferritin-like"/>
    <property type="match status" value="1"/>
</dbReference>
<keyword evidence="8 11" id="KW-0408">Iron</keyword>
<dbReference type="Gene3D" id="1.10.620.20">
    <property type="entry name" value="Ribonucleotide Reductase, subunit A"/>
    <property type="match status" value="1"/>
</dbReference>
<evidence type="ECO:0000256" key="1">
    <source>
        <dbReference type="ARBA" id="ARBA00001954"/>
    </source>
</evidence>
<evidence type="ECO:0000256" key="5">
    <source>
        <dbReference type="ARBA" id="ARBA00022723"/>
    </source>
</evidence>
<dbReference type="RefSeq" id="WP_119950077.1">
    <property type="nucleotide sequence ID" value="NZ_QZEZ01000003.1"/>
</dbReference>
<dbReference type="PIRSF" id="PIRSF000346">
    <property type="entry name" value="Dlt9_acylACP_des"/>
    <property type="match status" value="1"/>
</dbReference>
<evidence type="ECO:0000313" key="12">
    <source>
        <dbReference type="EMBL" id="RJK96346.1"/>
    </source>
</evidence>
<feature type="binding site" evidence="11">
    <location>
        <position position="110"/>
    </location>
    <ligand>
        <name>Fe cation</name>
        <dbReference type="ChEBI" id="CHEBI:24875"/>
        <label>1</label>
    </ligand>
</feature>
<comment type="cofactor">
    <cofactor evidence="11">
        <name>Fe cation</name>
        <dbReference type="ChEBI" id="CHEBI:24875"/>
    </cofactor>
    <text evidence="11">Binds 2 iron ions per subunit.</text>
</comment>
<dbReference type="AlphaFoldDB" id="A0A3A3Z3Z5"/>
<feature type="binding site" evidence="11">
    <location>
        <position position="107"/>
    </location>
    <ligand>
        <name>Fe cation</name>
        <dbReference type="ChEBI" id="CHEBI:24875"/>
        <label>2</label>
    </ligand>
</feature>
<dbReference type="PANTHER" id="PTHR31155">
    <property type="entry name" value="ACYL- ACYL-CARRIER-PROTEIN DESATURASE-RELATED"/>
    <property type="match status" value="1"/>
</dbReference>
<name>A0A3A3Z3Z5_9ACTN</name>
<keyword evidence="13" id="KW-1185">Reference proteome</keyword>
<feature type="binding site" evidence="11">
    <location>
        <position position="76"/>
    </location>
    <ligand>
        <name>Fe cation</name>
        <dbReference type="ChEBI" id="CHEBI:24875"/>
        <label>1</label>
    </ligand>
</feature>
<evidence type="ECO:0000256" key="2">
    <source>
        <dbReference type="ARBA" id="ARBA00008749"/>
    </source>
</evidence>
<gene>
    <name evidence="12" type="ORF">D5H78_08885</name>
</gene>
<keyword evidence="6" id="KW-0276">Fatty acid metabolism</keyword>
<comment type="caution">
    <text evidence="12">The sequence shown here is derived from an EMBL/GenBank/DDBJ whole genome shotgun (WGS) entry which is preliminary data.</text>
</comment>
<comment type="cofactor">
    <cofactor evidence="1">
        <name>Fe(2+)</name>
        <dbReference type="ChEBI" id="CHEBI:29033"/>
    </cofactor>
</comment>
<keyword evidence="9" id="KW-0443">Lipid metabolism</keyword>
<evidence type="ECO:0000256" key="9">
    <source>
        <dbReference type="ARBA" id="ARBA00023098"/>
    </source>
</evidence>
<protein>
    <submittedName>
        <fullName evidence="12">Acyl-ACP desaturase</fullName>
    </submittedName>
</protein>
<dbReference type="PANTHER" id="PTHR31155:SF9">
    <property type="entry name" value="STEAROYL-[ACYL-CARRIER-PROTEIN] 9-DESATURASE 7, CHLOROPLASTIC"/>
    <property type="match status" value="1"/>
</dbReference>